<name>A0A3L7J217_9MICO</name>
<dbReference type="InterPro" id="IPR023187">
    <property type="entry name" value="Tscrpt_reg_MarR-type_CS"/>
</dbReference>
<reference evidence="5 6" key="1">
    <citation type="submission" date="2018-10" db="EMBL/GenBank/DDBJ databases">
        <authorList>
            <person name="Li J."/>
        </authorList>
    </citation>
    <scope>NUCLEOTIDE SEQUENCE [LARGE SCALE GENOMIC DNA]</scope>
    <source>
        <strain evidence="5 6">ZD1-4</strain>
    </source>
</reference>
<keyword evidence="6" id="KW-1185">Reference proteome</keyword>
<evidence type="ECO:0000256" key="3">
    <source>
        <dbReference type="ARBA" id="ARBA00023163"/>
    </source>
</evidence>
<dbReference type="InterPro" id="IPR000835">
    <property type="entry name" value="HTH_MarR-typ"/>
</dbReference>
<evidence type="ECO:0000313" key="5">
    <source>
        <dbReference type="EMBL" id="RLQ84520.1"/>
    </source>
</evidence>
<dbReference type="GO" id="GO:0006950">
    <property type="term" value="P:response to stress"/>
    <property type="evidence" value="ECO:0007669"/>
    <property type="project" value="TreeGrafter"/>
</dbReference>
<evidence type="ECO:0000256" key="1">
    <source>
        <dbReference type="ARBA" id="ARBA00023015"/>
    </source>
</evidence>
<dbReference type="PROSITE" id="PS50995">
    <property type="entry name" value="HTH_MARR_2"/>
    <property type="match status" value="1"/>
</dbReference>
<dbReference type="InterPro" id="IPR036388">
    <property type="entry name" value="WH-like_DNA-bd_sf"/>
</dbReference>
<dbReference type="AlphaFoldDB" id="A0A3L7J217"/>
<sequence>MPLNVVRHESEHLYAREPRRAFARGAIQAVLRLHRAEEVSIERVRQASGLGKNEFHAMRYLLQAQREQREMGPKDLIVMLGLSSASVTKIVDNLVELGHLSRSPHKTDRRAWILQPTEAGAENIERSYGNFHQSVVEVMEGLSPADAATVEKVLSDVIERLESADSK</sequence>
<dbReference type="PRINTS" id="PR00598">
    <property type="entry name" value="HTHMARR"/>
</dbReference>
<gene>
    <name evidence="5" type="ORF">D9V28_10115</name>
</gene>
<dbReference type="PROSITE" id="PS01117">
    <property type="entry name" value="HTH_MARR_1"/>
    <property type="match status" value="1"/>
</dbReference>
<dbReference type="SUPFAM" id="SSF46785">
    <property type="entry name" value="Winged helix' DNA-binding domain"/>
    <property type="match status" value="1"/>
</dbReference>
<keyword evidence="1" id="KW-0805">Transcription regulation</keyword>
<feature type="domain" description="HTH marR-type" evidence="4">
    <location>
        <begin position="23"/>
        <end position="159"/>
    </location>
</feature>
<evidence type="ECO:0000313" key="6">
    <source>
        <dbReference type="Proteomes" id="UP000282460"/>
    </source>
</evidence>
<dbReference type="GO" id="GO:0003677">
    <property type="term" value="F:DNA binding"/>
    <property type="evidence" value="ECO:0007669"/>
    <property type="project" value="UniProtKB-KW"/>
</dbReference>
<proteinExistence type="predicted"/>
<dbReference type="Pfam" id="PF12802">
    <property type="entry name" value="MarR_2"/>
    <property type="match status" value="1"/>
</dbReference>
<dbReference type="GO" id="GO:0003700">
    <property type="term" value="F:DNA-binding transcription factor activity"/>
    <property type="evidence" value="ECO:0007669"/>
    <property type="project" value="InterPro"/>
</dbReference>
<keyword evidence="2" id="KW-0238">DNA-binding</keyword>
<evidence type="ECO:0000259" key="4">
    <source>
        <dbReference type="PROSITE" id="PS50995"/>
    </source>
</evidence>
<dbReference type="PANTHER" id="PTHR33164">
    <property type="entry name" value="TRANSCRIPTIONAL REGULATOR, MARR FAMILY"/>
    <property type="match status" value="1"/>
</dbReference>
<dbReference type="Proteomes" id="UP000282460">
    <property type="component" value="Unassembled WGS sequence"/>
</dbReference>
<accession>A0A3L7J217</accession>
<dbReference type="RefSeq" id="WP_121659563.1">
    <property type="nucleotide sequence ID" value="NZ_BMEK01000002.1"/>
</dbReference>
<dbReference type="PANTHER" id="PTHR33164:SF104">
    <property type="entry name" value="TRANSCRIPTIONAL REGULATORY PROTEIN"/>
    <property type="match status" value="1"/>
</dbReference>
<evidence type="ECO:0000256" key="2">
    <source>
        <dbReference type="ARBA" id="ARBA00023125"/>
    </source>
</evidence>
<organism evidence="5 6">
    <name type="scientific">Mycetocola zhadangensis</name>
    <dbReference type="NCBI Taxonomy" id="1164595"/>
    <lineage>
        <taxon>Bacteria</taxon>
        <taxon>Bacillati</taxon>
        <taxon>Actinomycetota</taxon>
        <taxon>Actinomycetes</taxon>
        <taxon>Micrococcales</taxon>
        <taxon>Microbacteriaceae</taxon>
        <taxon>Mycetocola</taxon>
    </lineage>
</organism>
<dbReference type="OrthoDB" id="162531at2"/>
<dbReference type="SMART" id="SM00347">
    <property type="entry name" value="HTH_MARR"/>
    <property type="match status" value="1"/>
</dbReference>
<dbReference type="InterPro" id="IPR039422">
    <property type="entry name" value="MarR/SlyA-like"/>
</dbReference>
<keyword evidence="3" id="KW-0804">Transcription</keyword>
<dbReference type="Gene3D" id="1.10.10.10">
    <property type="entry name" value="Winged helix-like DNA-binding domain superfamily/Winged helix DNA-binding domain"/>
    <property type="match status" value="1"/>
</dbReference>
<comment type="caution">
    <text evidence="5">The sequence shown here is derived from an EMBL/GenBank/DDBJ whole genome shotgun (WGS) entry which is preliminary data.</text>
</comment>
<dbReference type="InterPro" id="IPR036390">
    <property type="entry name" value="WH_DNA-bd_sf"/>
</dbReference>
<dbReference type="EMBL" id="RCWJ01000002">
    <property type="protein sequence ID" value="RLQ84520.1"/>
    <property type="molecule type" value="Genomic_DNA"/>
</dbReference>
<protein>
    <submittedName>
        <fullName evidence="5">MarR family transcriptional regulator</fullName>
    </submittedName>
</protein>